<dbReference type="InterPro" id="IPR005358">
    <property type="entry name" value="Puta_zinc/iron-chelating_dom"/>
</dbReference>
<dbReference type="EMBL" id="JBAKAW010000007">
    <property type="protein sequence ID" value="MEL0655191.1"/>
    <property type="molecule type" value="Genomic_DNA"/>
</dbReference>
<evidence type="ECO:0000313" key="2">
    <source>
        <dbReference type="Proteomes" id="UP001371391"/>
    </source>
</evidence>
<organism evidence="1 2">
    <name type="scientific">Pseudoalteromonas issachenkonii</name>
    <dbReference type="NCBI Taxonomy" id="152297"/>
    <lineage>
        <taxon>Bacteria</taxon>
        <taxon>Pseudomonadati</taxon>
        <taxon>Pseudomonadota</taxon>
        <taxon>Gammaproteobacteria</taxon>
        <taxon>Alteromonadales</taxon>
        <taxon>Pseudoalteromonadaceae</taxon>
        <taxon>Pseudoalteromonas</taxon>
    </lineage>
</organism>
<dbReference type="NCBIfam" id="NF003505">
    <property type="entry name" value="PRK05170.2-3"/>
    <property type="match status" value="1"/>
</dbReference>
<dbReference type="PANTHER" id="PTHR37421">
    <property type="entry name" value="UPF0260 PROTEIN YCGN"/>
    <property type="match status" value="1"/>
</dbReference>
<name>A0ABU9H0H5_9GAMM</name>
<dbReference type="Proteomes" id="UP001371391">
    <property type="component" value="Unassembled WGS sequence"/>
</dbReference>
<dbReference type="PIRSF" id="PIRSF006173">
    <property type="entry name" value="UCP006173"/>
    <property type="match status" value="1"/>
</dbReference>
<dbReference type="InterPro" id="IPR008228">
    <property type="entry name" value="UCP006173"/>
</dbReference>
<dbReference type="RefSeq" id="WP_341602416.1">
    <property type="nucleotide sequence ID" value="NZ_JBAKAW010000007.1"/>
</dbReference>
<dbReference type="Pfam" id="PF03692">
    <property type="entry name" value="CxxCxxCC"/>
    <property type="match status" value="1"/>
</dbReference>
<protein>
    <submittedName>
        <fullName evidence="1">YcgN family cysteine cluster protein</fullName>
    </submittedName>
</protein>
<dbReference type="PANTHER" id="PTHR37421:SF1">
    <property type="entry name" value="UPF0260 PROTEIN YCGN"/>
    <property type="match status" value="1"/>
</dbReference>
<sequence>MFDQQLANTQFWLKKSLSDMSQNEWEAICDGCGKCCLNTFIDSEDEDEFTATDQLREGEQLIFTNIVCQYLDNNTCGCSEYENRQTLVPSCVKLTKENLKDIFFMPQSCSYRRLHEGRGLASWHPLLNNGDKTKMHELGISVKDKTVKDCDVKLDDFDLYIAEWPTKDVDS</sequence>
<keyword evidence="2" id="KW-1185">Reference proteome</keyword>
<proteinExistence type="predicted"/>
<evidence type="ECO:0000313" key="1">
    <source>
        <dbReference type="EMBL" id="MEL0655191.1"/>
    </source>
</evidence>
<reference evidence="1 2" key="1">
    <citation type="submission" date="2024-02" db="EMBL/GenBank/DDBJ databases">
        <title>Bacteria isolated from the canopy kelp, Nereocystis luetkeana.</title>
        <authorList>
            <person name="Pfister C.A."/>
            <person name="Younker I.T."/>
            <person name="Light S.H."/>
        </authorList>
    </citation>
    <scope>NUCLEOTIDE SEQUENCE [LARGE SCALE GENOMIC DNA]</scope>
    <source>
        <strain evidence="1 2">TI.1.03</strain>
    </source>
</reference>
<comment type="caution">
    <text evidence="1">The sequence shown here is derived from an EMBL/GenBank/DDBJ whole genome shotgun (WGS) entry which is preliminary data.</text>
</comment>
<gene>
    <name evidence="1" type="ORF">V6257_09140</name>
</gene>
<accession>A0ABU9H0H5</accession>